<protein>
    <submittedName>
        <fullName evidence="2">Uncharacterized protein</fullName>
    </submittedName>
</protein>
<keyword evidence="1" id="KW-0472">Membrane</keyword>
<evidence type="ECO:0000313" key="3">
    <source>
        <dbReference type="Proteomes" id="UP000251186"/>
    </source>
</evidence>
<organism evidence="2 3">
    <name type="scientific">Brevundimonas vesicularis</name>
    <name type="common">Pseudomonas vesicularis</name>
    <dbReference type="NCBI Taxonomy" id="41276"/>
    <lineage>
        <taxon>Bacteria</taxon>
        <taxon>Pseudomonadati</taxon>
        <taxon>Pseudomonadota</taxon>
        <taxon>Alphaproteobacteria</taxon>
        <taxon>Caulobacterales</taxon>
        <taxon>Caulobacteraceae</taxon>
        <taxon>Brevundimonas</taxon>
    </lineage>
</organism>
<keyword evidence="1" id="KW-0812">Transmembrane</keyword>
<evidence type="ECO:0000256" key="1">
    <source>
        <dbReference type="SAM" id="Phobius"/>
    </source>
</evidence>
<dbReference type="EMBL" id="UAQP01000005">
    <property type="protein sequence ID" value="SPU51909.1"/>
    <property type="molecule type" value="Genomic_DNA"/>
</dbReference>
<proteinExistence type="predicted"/>
<reference evidence="2 3" key="1">
    <citation type="submission" date="2018-06" db="EMBL/GenBank/DDBJ databases">
        <authorList>
            <consortium name="Pathogen Informatics"/>
            <person name="Doyle S."/>
        </authorList>
    </citation>
    <scope>NUCLEOTIDE SEQUENCE [LARGE SCALE GENOMIC DNA]</scope>
    <source>
        <strain evidence="2 3">NCTC11166</strain>
    </source>
</reference>
<name>A0A2X1B7B6_BREVE</name>
<feature type="transmembrane region" description="Helical" evidence="1">
    <location>
        <begin position="45"/>
        <end position="66"/>
    </location>
</feature>
<dbReference type="AlphaFoldDB" id="A0A2X1B7B6"/>
<evidence type="ECO:0000313" key="2">
    <source>
        <dbReference type="EMBL" id="SPU51909.1"/>
    </source>
</evidence>
<keyword evidence="1" id="KW-1133">Transmembrane helix</keyword>
<feature type="transmembrane region" description="Helical" evidence="1">
    <location>
        <begin position="12"/>
        <end position="33"/>
    </location>
</feature>
<feature type="transmembrane region" description="Helical" evidence="1">
    <location>
        <begin position="78"/>
        <end position="99"/>
    </location>
</feature>
<dbReference type="RefSeq" id="WP_112861420.1">
    <property type="nucleotide sequence ID" value="NZ_UAQP01000005.1"/>
</dbReference>
<accession>A0A2X1B7B6</accession>
<dbReference type="Proteomes" id="UP000251186">
    <property type="component" value="Unassembled WGS sequence"/>
</dbReference>
<gene>
    <name evidence="2" type="ORF">NCTC11166_00219</name>
</gene>
<sequence length="108" mass="11471">MPAPIFVEADFYSPLLHAAALILFAILFPPGTLSAGSRRVARWPWAAAVGFPVVVYTMADIVLTALHRGAEAEGQSGLPYRAAQIAILVLIVGIVVLMLRRNAASKSS</sequence>